<dbReference type="PANTHER" id="PTHR16284">
    <property type="entry name" value="PROTEIN CDV3 HOMOLOG"/>
    <property type="match status" value="1"/>
</dbReference>
<feature type="region of interest" description="Disordered" evidence="2">
    <location>
        <begin position="31"/>
        <end position="163"/>
    </location>
</feature>
<dbReference type="PANTHER" id="PTHR16284:SF13">
    <property type="entry name" value="PROTEIN CDV3 HOMOLOG"/>
    <property type="match status" value="1"/>
</dbReference>
<protein>
    <recommendedName>
        <fullName evidence="5">Protein CDV3 homolog</fullName>
    </recommendedName>
</protein>
<proteinExistence type="inferred from homology"/>
<dbReference type="Pfam" id="PF15359">
    <property type="entry name" value="CDV3"/>
    <property type="match status" value="1"/>
</dbReference>
<dbReference type="GO" id="GO:0005737">
    <property type="term" value="C:cytoplasm"/>
    <property type="evidence" value="ECO:0007669"/>
    <property type="project" value="TreeGrafter"/>
</dbReference>
<evidence type="ECO:0000313" key="4">
    <source>
        <dbReference type="Proteomes" id="UP001175271"/>
    </source>
</evidence>
<evidence type="ECO:0000256" key="1">
    <source>
        <dbReference type="ARBA" id="ARBA00006062"/>
    </source>
</evidence>
<comment type="similarity">
    <text evidence="1">Belongs to the CDV3 family.</text>
</comment>
<sequence>MSDDLSNFFAKKAAKKEKKKKAALVKIEDVGTALERRSHRREQVPAVRDEAPSNNGETEPQPRKPEGEESEWLDFSDSKMRLAEVGLKDMNLTEQVEEQRKEEEKEKAAAAAETFKTWNVDGSKKKKGEDDDEEEAPEPAPAQPAEPVKRAYRPPGFGTRMAPVSHRTNIDLNSQEMFPTFAAAEEIEKQKNVALKREEKGAWSTTTSSRTQTAHRPTAEAAPMITRNTFRVLDNQREVPAPSAAQGPKKGSYVPPHLRKQMQQS</sequence>
<feature type="compositionally biased region" description="Basic and acidic residues" evidence="2">
    <location>
        <begin position="97"/>
        <end position="108"/>
    </location>
</feature>
<comment type="caution">
    <text evidence="3">The sequence shown here is derived from an EMBL/GenBank/DDBJ whole genome shotgun (WGS) entry which is preliminary data.</text>
</comment>
<dbReference type="Proteomes" id="UP001175271">
    <property type="component" value="Unassembled WGS sequence"/>
</dbReference>
<evidence type="ECO:0000256" key="2">
    <source>
        <dbReference type="SAM" id="MobiDB-lite"/>
    </source>
</evidence>
<evidence type="ECO:0000313" key="3">
    <source>
        <dbReference type="EMBL" id="KAK0418112.1"/>
    </source>
</evidence>
<accession>A0AA39M267</accession>
<name>A0AA39M267_9BILA</name>
<dbReference type="EMBL" id="JAUCMV010000002">
    <property type="protein sequence ID" value="KAK0418112.1"/>
    <property type="molecule type" value="Genomic_DNA"/>
</dbReference>
<gene>
    <name evidence="3" type="ORF">QR680_013375</name>
</gene>
<feature type="region of interest" description="Disordered" evidence="2">
    <location>
        <begin position="193"/>
        <end position="265"/>
    </location>
</feature>
<organism evidence="3 4">
    <name type="scientific">Steinernema hermaphroditum</name>
    <dbReference type="NCBI Taxonomy" id="289476"/>
    <lineage>
        <taxon>Eukaryota</taxon>
        <taxon>Metazoa</taxon>
        <taxon>Ecdysozoa</taxon>
        <taxon>Nematoda</taxon>
        <taxon>Chromadorea</taxon>
        <taxon>Rhabditida</taxon>
        <taxon>Tylenchina</taxon>
        <taxon>Panagrolaimomorpha</taxon>
        <taxon>Strongyloidoidea</taxon>
        <taxon>Steinernematidae</taxon>
        <taxon>Steinernema</taxon>
    </lineage>
</organism>
<feature type="compositionally biased region" description="Basic and acidic residues" evidence="2">
    <location>
        <begin position="41"/>
        <end position="51"/>
    </location>
</feature>
<feature type="compositionally biased region" description="Polar residues" evidence="2">
    <location>
        <begin position="203"/>
        <end position="215"/>
    </location>
</feature>
<dbReference type="InterPro" id="IPR026806">
    <property type="entry name" value="CDV3"/>
</dbReference>
<keyword evidence="4" id="KW-1185">Reference proteome</keyword>
<reference evidence="3" key="1">
    <citation type="submission" date="2023-06" db="EMBL/GenBank/DDBJ databases">
        <title>Genomic analysis of the entomopathogenic nematode Steinernema hermaphroditum.</title>
        <authorList>
            <person name="Schwarz E.M."/>
            <person name="Heppert J.K."/>
            <person name="Baniya A."/>
            <person name="Schwartz H.T."/>
            <person name="Tan C.-H."/>
            <person name="Antoshechkin I."/>
            <person name="Sternberg P.W."/>
            <person name="Goodrich-Blair H."/>
            <person name="Dillman A.R."/>
        </authorList>
    </citation>
    <scope>NUCLEOTIDE SEQUENCE</scope>
    <source>
        <strain evidence="3">PS9179</strain>
        <tissue evidence="3">Whole animal</tissue>
    </source>
</reference>
<dbReference type="AlphaFoldDB" id="A0AA39M267"/>
<evidence type="ECO:0008006" key="5">
    <source>
        <dbReference type="Google" id="ProtNLM"/>
    </source>
</evidence>